<feature type="compositionally biased region" description="Basic and acidic residues" evidence="6">
    <location>
        <begin position="698"/>
        <end position="709"/>
    </location>
</feature>
<evidence type="ECO:0000256" key="4">
    <source>
        <dbReference type="ARBA" id="ARBA00022553"/>
    </source>
</evidence>
<dbReference type="PROSITE" id="PS01179">
    <property type="entry name" value="PID"/>
    <property type="match status" value="1"/>
</dbReference>
<feature type="region of interest" description="Disordered" evidence="6">
    <location>
        <begin position="1238"/>
        <end position="1640"/>
    </location>
</feature>
<dbReference type="GO" id="GO:0005737">
    <property type="term" value="C:cytoplasm"/>
    <property type="evidence" value="ECO:0007669"/>
    <property type="project" value="UniProtKB-SubCell"/>
</dbReference>
<feature type="compositionally biased region" description="Pro residues" evidence="6">
    <location>
        <begin position="586"/>
        <end position="606"/>
    </location>
</feature>
<evidence type="ECO:0000256" key="3">
    <source>
        <dbReference type="ARBA" id="ARBA00022490"/>
    </source>
</evidence>
<reference evidence="8 9" key="1">
    <citation type="submission" date="2024-03" db="EMBL/GenBank/DDBJ databases">
        <title>Adaptation during the transition from Ophiocordyceps entomopathogen to insect associate is accompanied by gene loss and intensified selection.</title>
        <authorList>
            <person name="Ward C.M."/>
            <person name="Onetto C.A."/>
            <person name="Borneman A.R."/>
        </authorList>
    </citation>
    <scope>NUCLEOTIDE SEQUENCE [LARGE SCALE GENOMIC DNA]</scope>
    <source>
        <strain evidence="8">AWRI1</strain>
        <tissue evidence="8">Single Adult Female</tissue>
    </source>
</reference>
<feature type="region of interest" description="Disordered" evidence="6">
    <location>
        <begin position="564"/>
        <end position="716"/>
    </location>
</feature>
<feature type="compositionally biased region" description="Basic and acidic residues" evidence="6">
    <location>
        <begin position="1178"/>
        <end position="1189"/>
    </location>
</feature>
<feature type="domain" description="PID" evidence="7">
    <location>
        <begin position="21"/>
        <end position="153"/>
    </location>
</feature>
<keyword evidence="4" id="KW-0597">Phosphoprotein</keyword>
<dbReference type="Gene3D" id="2.30.29.30">
    <property type="entry name" value="Pleckstrin-homology domain (PH domain)/Phosphotyrosine-binding domain (PTB)"/>
    <property type="match status" value="1"/>
</dbReference>
<feature type="region of interest" description="Disordered" evidence="6">
    <location>
        <begin position="899"/>
        <end position="1209"/>
    </location>
</feature>
<keyword evidence="2" id="KW-0217">Developmental protein</keyword>
<feature type="compositionally biased region" description="Basic and acidic residues" evidence="6">
    <location>
        <begin position="298"/>
        <end position="309"/>
    </location>
</feature>
<dbReference type="Pfam" id="PF00640">
    <property type="entry name" value="PID"/>
    <property type="match status" value="1"/>
</dbReference>
<evidence type="ECO:0000256" key="1">
    <source>
        <dbReference type="ARBA" id="ARBA00004496"/>
    </source>
</evidence>
<feature type="compositionally biased region" description="Pro residues" evidence="6">
    <location>
        <begin position="260"/>
        <end position="278"/>
    </location>
</feature>
<gene>
    <name evidence="8" type="ORF">V9T40_005017</name>
</gene>
<sequence length="1640" mass="183486">MQTLRKKTSPCKYKNEPTRFLGEGVTFKAKLIGILEVEEARGDRMCQEALYELKMAVRAAGEHKQRINIVIAVDGIRLRDEKTGDCLHHHPVHKISFIAQDVADSRAFGYIFGSPDTTHRFFGIKTDKAASQVVMAMRDLFQAVFELKKREVEVARQNIEQHHAKYGSSLFLDSVPAASKGISDSRESIVKSKPAVREDAAKNIKNKTQTATVIADLMDLELELNSLQQGLSQMERLTPSDPFGPSPSVTKEDPFGDSFTPPPCITTPPPTKLPPPPASGDRRKVGSTSSAASQPELHWFDKETHDLFSGDRNASAPESATDKEKKEELKSSATTAKDLYDIFTELDPLGTGRSKPYMDKKDFFQELKNPPKKQLKDLKSCDNFANDSKALFSEDTEKLYDEHFRKYNSVDSDRRITLADELSKAADTYFESASDPFETSFANFASFENADERRPSPHIYRRSPASLQEPTTVSSAATSDSLHSSVYKPSTRGAYKNSESGFPPPITSQAAESFSQYRNKSRWVHPNEDASKQKIVINLRRVLSSADDTDKENDSPVMEEATVLKNLDAMSPCQGEVSSDSFESIPEPPPRPTASPMAAQPPPLPPKKLLLPVTMKPPPRPTSDSNSHYDYIENYESFGSRQKLNGDVQIPPLPAPARKPKFGHDDTMSRHRPHHKQQLQSATSSECEYYLTPISKSQSDHHRRDDRQPQRRVKPSLDITLSQLSSTNFEDLATMLRIPASALSKMTLKELTECLSRLSDAECQKLESNMSSRVQKNEDTSAPPRYRSLRESFDDPASTPSSTTDFKANFEEKFPAKSAQTNPPQQVDKYAVFRELIEQEEKNQQLEATAQLQDSNESETVATEDVDLNVADERAKFADAEKAEVSDADKYAILRAVPPLATSESKSGDENVKELSEKEDSAAEVILPADDSEAGGTGVLPKEKDPLDTLAESVGKMELQVAADAATAPPAVDTPTKQEDESDGRQTNELGKNWAKFDTELDSKEDLQRSKTPSWPEEAPESKFVPTPASKADDDEVILKPFRYRKNRHSRHRQWNDDDGEEDEDDDYGDDSEENWESSKKSLGSSWEESSWRENGWSDRDSLYDDAEASPPPPPSMAAASYRDQKIQLRKKGYHRKFSSSPHKKPSGSSGGGGADYHQRRHDQQHSPWDDEEPPDWQMRKYKDDERKMRTPSWTGGGPERSKRWDDEKDADELMLLKMMLGKKRLKVLEEQLFRHYHEQLSSDSSKKSSSYYHYPRDSDGEASSSCNKLRYSRTKYYTQRPKSADKVRKAGAGGLQLRPEDTEEFFTNKKYRRRPYSHDELSISEEERWAERHSPLLRKPPPSTAGSSRSRHQSQPSPFEDNFTTSTAANTAQPYESADSPSSGIHHHHGAHPTKSKTLRYSSGATAASSATAKKGDAKRLPHDLHSYSPYDFKTPAGGRSSRDSSQRQSPFEDDFAPPDVTPKGSDGGAVGAVKEGPTDDDVFFSSSGTGESGVRGARGGSRTIGRSHPKRSDKMAPNSKYYENVELRKKAPPDSFYEKATKEKYKYVSAKEGNGEMGELRSPKKGKGEGRRHDPFNDNAPQVPGGYESKTVPRLQKTKSKSKMQQQNNQYDSESDSAEPTLKWKDEFGFAEQHGRGK</sequence>
<dbReference type="EMBL" id="JBBCAQ010000032">
    <property type="protein sequence ID" value="KAK7584054.1"/>
    <property type="molecule type" value="Genomic_DNA"/>
</dbReference>
<feature type="compositionally biased region" description="Basic and acidic residues" evidence="6">
    <location>
        <begin position="1415"/>
        <end position="1427"/>
    </location>
</feature>
<dbReference type="SMART" id="SM00462">
    <property type="entry name" value="PTB"/>
    <property type="match status" value="1"/>
</dbReference>
<comment type="subcellular location">
    <subcellularLocation>
        <location evidence="1">Cytoplasm</location>
    </subcellularLocation>
</comment>
<feature type="compositionally biased region" description="Basic residues" evidence="6">
    <location>
        <begin position="1386"/>
        <end position="1399"/>
    </location>
</feature>
<feature type="compositionally biased region" description="Low complexity" evidence="6">
    <location>
        <begin position="961"/>
        <end position="975"/>
    </location>
</feature>
<evidence type="ECO:0000313" key="8">
    <source>
        <dbReference type="EMBL" id="KAK7584054.1"/>
    </source>
</evidence>
<feature type="compositionally biased region" description="Low complexity" evidence="6">
    <location>
        <begin position="1403"/>
        <end position="1414"/>
    </location>
</feature>
<organism evidence="8 9">
    <name type="scientific">Parthenolecanium corni</name>
    <dbReference type="NCBI Taxonomy" id="536013"/>
    <lineage>
        <taxon>Eukaryota</taxon>
        <taxon>Metazoa</taxon>
        <taxon>Ecdysozoa</taxon>
        <taxon>Arthropoda</taxon>
        <taxon>Hexapoda</taxon>
        <taxon>Insecta</taxon>
        <taxon>Pterygota</taxon>
        <taxon>Neoptera</taxon>
        <taxon>Paraneoptera</taxon>
        <taxon>Hemiptera</taxon>
        <taxon>Sternorrhyncha</taxon>
        <taxon>Coccoidea</taxon>
        <taxon>Coccidae</taxon>
        <taxon>Parthenolecanium</taxon>
    </lineage>
</organism>
<feature type="compositionally biased region" description="Basic and acidic residues" evidence="6">
    <location>
        <begin position="1090"/>
        <end position="1103"/>
    </location>
</feature>
<evidence type="ECO:0000256" key="6">
    <source>
        <dbReference type="SAM" id="MobiDB-lite"/>
    </source>
</evidence>
<feature type="compositionally biased region" description="Polar residues" evidence="6">
    <location>
        <begin position="1363"/>
        <end position="1384"/>
    </location>
</feature>
<proteinExistence type="predicted"/>
<keyword evidence="9" id="KW-1185">Reference proteome</keyword>
<dbReference type="PANTHER" id="PTHR47695">
    <property type="entry name" value="PID DOMAIN-CONTAINING PROTEIN"/>
    <property type="match status" value="1"/>
</dbReference>
<feature type="compositionally biased region" description="Basic residues" evidence="6">
    <location>
        <begin position="1042"/>
        <end position="1053"/>
    </location>
</feature>
<feature type="region of interest" description="Disordered" evidence="6">
    <location>
        <begin position="767"/>
        <end position="805"/>
    </location>
</feature>
<feature type="compositionally biased region" description="Basic and acidic residues" evidence="6">
    <location>
        <begin position="906"/>
        <end position="921"/>
    </location>
</feature>
<dbReference type="PANTHER" id="PTHR47695:SF3">
    <property type="entry name" value="PID DOMAIN-CONTAINING PROTEIN"/>
    <property type="match status" value="1"/>
</dbReference>
<dbReference type="InterPro" id="IPR011993">
    <property type="entry name" value="PH-like_dom_sf"/>
</dbReference>
<dbReference type="InterPro" id="IPR006020">
    <property type="entry name" value="PTB/PI_dom"/>
</dbReference>
<feature type="compositionally biased region" description="Basic and acidic residues" evidence="6">
    <location>
        <begin position="976"/>
        <end position="986"/>
    </location>
</feature>
<evidence type="ECO:0000259" key="7">
    <source>
        <dbReference type="PROSITE" id="PS01179"/>
    </source>
</evidence>
<feature type="compositionally biased region" description="Basic and acidic residues" evidence="6">
    <location>
        <begin position="320"/>
        <end position="330"/>
    </location>
</feature>
<accession>A0AAN9TH37</accession>
<dbReference type="InterPro" id="IPR048561">
    <property type="entry name" value="Dab_PTB"/>
</dbReference>
<evidence type="ECO:0000256" key="5">
    <source>
        <dbReference type="ARBA" id="ARBA00022782"/>
    </source>
</evidence>
<feature type="compositionally biased region" description="Basic and acidic residues" evidence="6">
    <location>
        <begin position="1317"/>
        <end position="1335"/>
    </location>
</feature>
<feature type="compositionally biased region" description="Low complexity" evidence="6">
    <location>
        <begin position="474"/>
        <end position="485"/>
    </location>
</feature>
<feature type="compositionally biased region" description="Basic and acidic residues" evidence="6">
    <location>
        <begin position="1238"/>
        <end position="1247"/>
    </location>
</feature>
<dbReference type="GO" id="GO:0030154">
    <property type="term" value="P:cell differentiation"/>
    <property type="evidence" value="ECO:0007669"/>
    <property type="project" value="UniProtKB-KW"/>
</dbReference>
<dbReference type="CDD" id="cd01215">
    <property type="entry name" value="PTB_Dab"/>
    <property type="match status" value="1"/>
</dbReference>
<dbReference type="Proteomes" id="UP001367676">
    <property type="component" value="Unassembled WGS sequence"/>
</dbReference>
<feature type="compositionally biased region" description="Basic and acidic residues" evidence="6">
    <location>
        <begin position="1560"/>
        <end position="1578"/>
    </location>
</feature>
<name>A0AAN9TH37_9HEMI</name>
<feature type="region of interest" description="Disordered" evidence="6">
    <location>
        <begin position="235"/>
        <end position="331"/>
    </location>
</feature>
<feature type="compositionally biased region" description="Basic and acidic residues" evidence="6">
    <location>
        <begin position="1525"/>
        <end position="1548"/>
    </location>
</feature>
<evidence type="ECO:0000256" key="2">
    <source>
        <dbReference type="ARBA" id="ARBA00022473"/>
    </source>
</evidence>
<dbReference type="FunFam" id="2.30.29.30:FF:000262">
    <property type="entry name" value="Disabled, isoform F"/>
    <property type="match status" value="1"/>
</dbReference>
<feature type="region of interest" description="Disordered" evidence="6">
    <location>
        <begin position="452"/>
        <end position="508"/>
    </location>
</feature>
<dbReference type="SUPFAM" id="SSF50729">
    <property type="entry name" value="PH domain-like"/>
    <property type="match status" value="1"/>
</dbReference>
<feature type="compositionally biased region" description="Gly residues" evidence="6">
    <location>
        <begin position="1492"/>
        <end position="1501"/>
    </location>
</feature>
<keyword evidence="5" id="KW-0221">Differentiation</keyword>
<protein>
    <recommendedName>
        <fullName evidence="7">PID domain-containing protein</fullName>
    </recommendedName>
</protein>
<evidence type="ECO:0000313" key="9">
    <source>
        <dbReference type="Proteomes" id="UP001367676"/>
    </source>
</evidence>
<keyword evidence="3" id="KW-0963">Cytoplasm</keyword>
<feature type="compositionally biased region" description="Acidic residues" evidence="6">
    <location>
        <begin position="1057"/>
        <end position="1076"/>
    </location>
</feature>
<feature type="compositionally biased region" description="Basic residues" evidence="6">
    <location>
        <begin position="1128"/>
        <end position="1146"/>
    </location>
</feature>
<feature type="compositionally biased region" description="Basic and acidic residues" evidence="6">
    <location>
        <begin position="1624"/>
        <end position="1640"/>
    </location>
</feature>
<comment type="caution">
    <text evidence="8">The sequence shown here is derived from an EMBL/GenBank/DDBJ whole genome shotgun (WGS) entry which is preliminary data.</text>
</comment>
<feature type="compositionally biased region" description="Basic and acidic residues" evidence="6">
    <location>
        <begin position="995"/>
        <end position="1009"/>
    </location>
</feature>